<dbReference type="CDD" id="cd01127">
    <property type="entry name" value="TrwB_TraG_TraD_VirD4"/>
    <property type="match status" value="1"/>
</dbReference>
<evidence type="ECO:0000256" key="1">
    <source>
        <dbReference type="ARBA" id="ARBA00004651"/>
    </source>
</evidence>
<evidence type="ECO:0000259" key="8">
    <source>
        <dbReference type="Pfam" id="PF10412"/>
    </source>
</evidence>
<dbReference type="GO" id="GO:0003677">
    <property type="term" value="F:DNA binding"/>
    <property type="evidence" value="ECO:0007669"/>
    <property type="project" value="UniProtKB-KW"/>
</dbReference>
<dbReference type="STRING" id="937218.SAMN06297251_10861"/>
<dbReference type="Proteomes" id="UP000192656">
    <property type="component" value="Unassembled WGS sequence"/>
</dbReference>
<name>A0A1W2C059_9HYPH</name>
<evidence type="ECO:0000256" key="6">
    <source>
        <dbReference type="SAM" id="MobiDB-lite"/>
    </source>
</evidence>
<keyword evidence="10" id="KW-1185">Reference proteome</keyword>
<dbReference type="AlphaFoldDB" id="A0A1W2C059"/>
<evidence type="ECO:0000313" key="10">
    <source>
        <dbReference type="Proteomes" id="UP000192656"/>
    </source>
</evidence>
<feature type="transmembrane region" description="Helical" evidence="7">
    <location>
        <begin position="12"/>
        <end position="30"/>
    </location>
</feature>
<sequence length="612" mass="69111">MIVHRRPTPIAWSFGAIVLGLGLSVALWFYLFNDTYWRLASGAIMHLTTDYAVMCLDPRSFFECRRLFEFNGYPDLEKVHARQAFVIAPTIVGLGCFLVTFYLRVFTTPYLMVLSGFSVGDFEDLKRQAKAETGPKGVEWFPGWRMTTAREVQSHAIVGASGSGKTNALLHLAHSVVKRGDRSIVYAYKPDMVARFPAMDPDEPYVLLAPHDARSWRWDIARDVQDEASAIRLSAHLVPDRDGDIPFFTQTARAVCTGMIMRLMRDRGTEWSWADLNREVTQPLDVLVTVAKQYYPEAEAFLSADPRQSEGTRGTLLAHLLNLKLLSIAWNDSKDRPVFSIREFIFDEGKSYPKTVIIARSGDHDELSGAWISTFVEMASDAVQSNYLSESSTRRLWFFLDEFPRLPKVEKVDDLLMTGRAKGVALVFGIQSLEQVAKHYGRESYKAWFSTIGTKICCQTQPGEGAHDLASMFGKTRIREKKMTPTATGSYDAGNEREEEPFTAFDFATNLNVHRGMWHKMSKTGIDVLVTGVGPVLCKILVPFVSEETYRADWEPADWLEEGRQLMRERETTVANFKQQSTTVPGAKETDDLPSADRWIIDETGTPRRKSA</sequence>
<feature type="compositionally biased region" description="Polar residues" evidence="6">
    <location>
        <begin position="574"/>
        <end position="584"/>
    </location>
</feature>
<dbReference type="Pfam" id="PF10412">
    <property type="entry name" value="TrwB_AAD_bind"/>
    <property type="match status" value="1"/>
</dbReference>
<dbReference type="PANTHER" id="PTHR37937:SF1">
    <property type="entry name" value="CONJUGATIVE TRANSFER: DNA TRANSPORT"/>
    <property type="match status" value="1"/>
</dbReference>
<keyword evidence="3 7" id="KW-0812">Transmembrane</keyword>
<gene>
    <name evidence="9" type="ORF">SAMN06297251_10861</name>
</gene>
<dbReference type="EMBL" id="FWXR01000008">
    <property type="protein sequence ID" value="SMC78481.1"/>
    <property type="molecule type" value="Genomic_DNA"/>
</dbReference>
<feature type="transmembrane region" description="Helical" evidence="7">
    <location>
        <begin position="84"/>
        <end position="103"/>
    </location>
</feature>
<accession>A0A1W2C059</accession>
<dbReference type="RefSeq" id="WP_084410042.1">
    <property type="nucleotide sequence ID" value="NZ_FWXR01000008.1"/>
</dbReference>
<organism evidence="9 10">
    <name type="scientific">Fulvimarina manganoxydans</name>
    <dbReference type="NCBI Taxonomy" id="937218"/>
    <lineage>
        <taxon>Bacteria</taxon>
        <taxon>Pseudomonadati</taxon>
        <taxon>Pseudomonadota</taxon>
        <taxon>Alphaproteobacteria</taxon>
        <taxon>Hyphomicrobiales</taxon>
        <taxon>Aurantimonadaceae</taxon>
        <taxon>Fulvimarina</taxon>
    </lineage>
</organism>
<feature type="domain" description="Type IV secretion system coupling protein TraD DNA-binding" evidence="8">
    <location>
        <begin position="146"/>
        <end position="486"/>
    </location>
</feature>
<dbReference type="SUPFAM" id="SSF52540">
    <property type="entry name" value="P-loop containing nucleoside triphosphate hydrolases"/>
    <property type="match status" value="1"/>
</dbReference>
<dbReference type="InterPro" id="IPR019476">
    <property type="entry name" value="T4SS_TraD_DNA-bd"/>
</dbReference>
<evidence type="ECO:0000256" key="7">
    <source>
        <dbReference type="SAM" id="Phobius"/>
    </source>
</evidence>
<dbReference type="GO" id="GO:0005886">
    <property type="term" value="C:plasma membrane"/>
    <property type="evidence" value="ECO:0007669"/>
    <property type="project" value="UniProtKB-SubCell"/>
</dbReference>
<evidence type="ECO:0000256" key="5">
    <source>
        <dbReference type="ARBA" id="ARBA00023136"/>
    </source>
</evidence>
<proteinExistence type="predicted"/>
<dbReference type="PANTHER" id="PTHR37937">
    <property type="entry name" value="CONJUGATIVE TRANSFER: DNA TRANSPORT"/>
    <property type="match status" value="1"/>
</dbReference>
<keyword evidence="9" id="KW-0238">DNA-binding</keyword>
<reference evidence="9 10" key="1">
    <citation type="submission" date="2017-04" db="EMBL/GenBank/DDBJ databases">
        <authorList>
            <person name="Afonso C.L."/>
            <person name="Miller P.J."/>
            <person name="Scott M.A."/>
            <person name="Spackman E."/>
            <person name="Goraichik I."/>
            <person name="Dimitrov K.M."/>
            <person name="Suarez D.L."/>
            <person name="Swayne D.E."/>
        </authorList>
    </citation>
    <scope>NUCLEOTIDE SEQUENCE [LARGE SCALE GENOMIC DNA]</scope>
    <source>
        <strain evidence="9 10">CGMCC 1.10972</strain>
    </source>
</reference>
<dbReference type="OrthoDB" id="102453at2"/>
<protein>
    <submittedName>
        <fullName evidence="9">Type IV secretion-system coupling protein DNA-binding domain-containing protein</fullName>
    </submittedName>
</protein>
<keyword evidence="2" id="KW-1003">Cell membrane</keyword>
<evidence type="ECO:0000256" key="4">
    <source>
        <dbReference type="ARBA" id="ARBA00022989"/>
    </source>
</evidence>
<feature type="region of interest" description="Disordered" evidence="6">
    <location>
        <begin position="574"/>
        <end position="612"/>
    </location>
</feature>
<dbReference type="InterPro" id="IPR027417">
    <property type="entry name" value="P-loop_NTPase"/>
</dbReference>
<comment type="subcellular location">
    <subcellularLocation>
        <location evidence="1">Cell membrane</location>
        <topology evidence="1">Multi-pass membrane protein</topology>
    </subcellularLocation>
</comment>
<evidence type="ECO:0000313" key="9">
    <source>
        <dbReference type="EMBL" id="SMC78481.1"/>
    </source>
</evidence>
<keyword evidence="5 7" id="KW-0472">Membrane</keyword>
<dbReference type="Gene3D" id="3.40.50.300">
    <property type="entry name" value="P-loop containing nucleotide triphosphate hydrolases"/>
    <property type="match status" value="2"/>
</dbReference>
<dbReference type="InterPro" id="IPR051539">
    <property type="entry name" value="T4SS-coupling_protein"/>
</dbReference>
<evidence type="ECO:0000256" key="3">
    <source>
        <dbReference type="ARBA" id="ARBA00022692"/>
    </source>
</evidence>
<keyword evidence="4 7" id="KW-1133">Transmembrane helix</keyword>
<evidence type="ECO:0000256" key="2">
    <source>
        <dbReference type="ARBA" id="ARBA00022475"/>
    </source>
</evidence>